<protein>
    <submittedName>
        <fullName evidence="2">Uncharacterized protein</fullName>
    </submittedName>
</protein>
<proteinExistence type="predicted"/>
<name>A0AC35F9P9_9BILA</name>
<reference evidence="2" key="1">
    <citation type="submission" date="2022-11" db="UniProtKB">
        <authorList>
            <consortium name="WormBaseParasite"/>
        </authorList>
    </citation>
    <scope>IDENTIFICATION</scope>
</reference>
<dbReference type="Proteomes" id="UP000887580">
    <property type="component" value="Unplaced"/>
</dbReference>
<organism evidence="1 2">
    <name type="scientific">Panagrolaimus sp. PS1159</name>
    <dbReference type="NCBI Taxonomy" id="55785"/>
    <lineage>
        <taxon>Eukaryota</taxon>
        <taxon>Metazoa</taxon>
        <taxon>Ecdysozoa</taxon>
        <taxon>Nematoda</taxon>
        <taxon>Chromadorea</taxon>
        <taxon>Rhabditida</taxon>
        <taxon>Tylenchina</taxon>
        <taxon>Panagrolaimomorpha</taxon>
        <taxon>Panagrolaimoidea</taxon>
        <taxon>Panagrolaimidae</taxon>
        <taxon>Panagrolaimus</taxon>
    </lineage>
</organism>
<sequence>MQNNFSIIPGFNQEPQSDGRNLAALFGEDETNEQQILNDLDFRYDPSSLHDPESIAPKPRTRRYSGNGTSEISLGDPIPVDFAEYKIHTVYLSVVNGEVLRFDDCEDGSMLCSISFSSFHLTTIGNAIAICIGNEIHSRFMGDSELYTKLCALISARHILEPLIFSFGEGEEEIQENSHVLFSQLSFCFSNNELKVMKEDTTDSKHLKMKAKRFEDPFLKHFKGKRAGAKFIVAIDGIGSCFEIKKVKIKTSQANDLISVTSDSSRQITPPLIINEIPKEEENEEEQIPRQILSSSSTLQTRMSKMGGIQLLPVEIVQPKPQEKEVAVEEEIAQAPELPPRTLLLSPPSAEFPKPIPAERKTSNFPETTTNYESLEKRIVELETKVEKLSTNQSPSTSTATTTSIPPQSKTDKYEFAMDLWAQIAASNSIPTEVKPEIKKIILSAAFQP</sequence>
<evidence type="ECO:0000313" key="2">
    <source>
        <dbReference type="WBParaSite" id="PS1159_v2.g15365.t1"/>
    </source>
</evidence>
<dbReference type="WBParaSite" id="PS1159_v2.g15365.t1">
    <property type="protein sequence ID" value="PS1159_v2.g15365.t1"/>
    <property type="gene ID" value="PS1159_v2.g15365"/>
</dbReference>
<evidence type="ECO:0000313" key="1">
    <source>
        <dbReference type="Proteomes" id="UP000887580"/>
    </source>
</evidence>
<accession>A0AC35F9P9</accession>